<dbReference type="GO" id="GO:0003774">
    <property type="term" value="F:cytoskeletal motor activity"/>
    <property type="evidence" value="ECO:0007669"/>
    <property type="project" value="UniProtKB-UniRule"/>
</dbReference>
<evidence type="ECO:0000256" key="8">
    <source>
        <dbReference type="ARBA" id="ARBA00022989"/>
    </source>
</evidence>
<feature type="transmembrane region" description="Helical" evidence="15">
    <location>
        <begin position="1180"/>
        <end position="1202"/>
    </location>
</feature>
<evidence type="ECO:0000256" key="15">
    <source>
        <dbReference type="SAM" id="Phobius"/>
    </source>
</evidence>
<keyword evidence="13" id="KW-0968">Cytoplasmic vesicle</keyword>
<keyword evidence="14" id="KW-0547">Nucleotide-binding</keyword>
<dbReference type="Pfam" id="PF08766">
    <property type="entry name" value="DEK_C"/>
    <property type="match status" value="1"/>
</dbReference>
<evidence type="ECO:0000259" key="16">
    <source>
        <dbReference type="PROSITE" id="PS51456"/>
    </source>
</evidence>
<dbReference type="SUPFAM" id="SSF109715">
    <property type="entry name" value="DEK C-terminal domain"/>
    <property type="match status" value="1"/>
</dbReference>
<dbReference type="InterPro" id="IPR027417">
    <property type="entry name" value="P-loop_NTPase"/>
</dbReference>
<dbReference type="Gene3D" id="1.20.58.530">
    <property type="match status" value="1"/>
</dbReference>
<dbReference type="InterPro" id="IPR004835">
    <property type="entry name" value="Chitin_synth"/>
</dbReference>
<dbReference type="Proteomes" id="UP000037751">
    <property type="component" value="Unassembled WGS sequence"/>
</dbReference>
<keyword evidence="8 15" id="KW-1133">Transmembrane helix</keyword>
<evidence type="ECO:0000256" key="12">
    <source>
        <dbReference type="ARBA" id="ARBA00023180"/>
    </source>
</evidence>
<dbReference type="SUPFAM" id="SSF55856">
    <property type="entry name" value="Cytochrome b5-like heme/steroid binding domain"/>
    <property type="match status" value="1"/>
</dbReference>
<dbReference type="PROSITE" id="PS51998">
    <property type="entry name" value="DEK_C"/>
    <property type="match status" value="1"/>
</dbReference>
<feature type="domain" description="DEK-C" evidence="17">
    <location>
        <begin position="1808"/>
        <end position="1863"/>
    </location>
</feature>
<name>A0A0M9VQZ5_9BASI</name>
<feature type="domain" description="Myosin motor" evidence="16">
    <location>
        <begin position="10"/>
        <end position="758"/>
    </location>
</feature>
<evidence type="ECO:0000256" key="1">
    <source>
        <dbReference type="ARBA" id="ARBA00004439"/>
    </source>
</evidence>
<feature type="transmembrane region" description="Helical" evidence="15">
    <location>
        <begin position="1578"/>
        <end position="1599"/>
    </location>
</feature>
<dbReference type="InterPro" id="IPR014876">
    <property type="entry name" value="DEK_C"/>
</dbReference>
<keyword evidence="4" id="KW-1003">Cell membrane</keyword>
<evidence type="ECO:0000256" key="5">
    <source>
        <dbReference type="ARBA" id="ARBA00022676"/>
    </source>
</evidence>
<gene>
    <name evidence="18" type="ORF">Malapachy_3195</name>
</gene>
<dbReference type="GO" id="GO:0030428">
    <property type="term" value="C:cell septum"/>
    <property type="evidence" value="ECO:0007669"/>
    <property type="project" value="TreeGrafter"/>
</dbReference>
<evidence type="ECO:0000256" key="6">
    <source>
        <dbReference type="ARBA" id="ARBA00022679"/>
    </source>
</evidence>
<dbReference type="RefSeq" id="XP_017993724.1">
    <property type="nucleotide sequence ID" value="XM_018137672.1"/>
</dbReference>
<dbReference type="GO" id="GO:0003779">
    <property type="term" value="F:actin binding"/>
    <property type="evidence" value="ECO:0007669"/>
    <property type="project" value="UniProtKB-KW"/>
</dbReference>
<dbReference type="STRING" id="77020.A0A0M9VQZ5"/>
<dbReference type="Pfam" id="PF00063">
    <property type="entry name" value="Myosin_head"/>
    <property type="match status" value="1"/>
</dbReference>
<keyword evidence="14" id="KW-0009">Actin-binding</keyword>
<evidence type="ECO:0000256" key="4">
    <source>
        <dbReference type="ARBA" id="ARBA00022475"/>
    </source>
</evidence>
<dbReference type="VEuPathDB" id="FungiDB:Malapachy_3195"/>
<dbReference type="OrthoDB" id="370884at2759"/>
<dbReference type="SUPFAM" id="SSF53448">
    <property type="entry name" value="Nucleotide-diphospho-sugar transferases"/>
    <property type="match status" value="1"/>
</dbReference>
<keyword evidence="14" id="KW-0067">ATP-binding</keyword>
<evidence type="ECO:0000256" key="2">
    <source>
        <dbReference type="ARBA" id="ARBA00004651"/>
    </source>
</evidence>
<dbReference type="Gene3D" id="1.10.10.60">
    <property type="entry name" value="Homeodomain-like"/>
    <property type="match status" value="1"/>
</dbReference>
<keyword evidence="19" id="KW-1185">Reference proteome</keyword>
<comment type="subcellular location">
    <subcellularLocation>
        <location evidence="2">Cell membrane</location>
        <topology evidence="2">Multi-pass membrane protein</topology>
    </subcellularLocation>
    <subcellularLocation>
        <location evidence="1">Cytoplasmic vesicle membrane</location>
        <topology evidence="1">Multi-pass membrane protein</topology>
    </subcellularLocation>
</comment>
<proteinExistence type="inferred from homology"/>
<evidence type="ECO:0000256" key="10">
    <source>
        <dbReference type="ARBA" id="ARBA00023136"/>
    </source>
</evidence>
<evidence type="ECO:0000256" key="7">
    <source>
        <dbReference type="ARBA" id="ARBA00022692"/>
    </source>
</evidence>
<comment type="caution">
    <text evidence="18">The sequence shown here is derived from an EMBL/GenBank/DDBJ whole genome shotgun (WGS) entry which is preliminary data.</text>
</comment>
<evidence type="ECO:0000313" key="18">
    <source>
        <dbReference type="EMBL" id="KOS16092.1"/>
    </source>
</evidence>
<dbReference type="EC" id="2.4.1.16" evidence="3"/>
<feature type="transmembrane region" description="Helical" evidence="15">
    <location>
        <begin position="922"/>
        <end position="941"/>
    </location>
</feature>
<dbReference type="SUPFAM" id="SSF52540">
    <property type="entry name" value="P-loop containing nucleoside triphosphate hydrolases"/>
    <property type="match status" value="1"/>
</dbReference>
<dbReference type="GO" id="GO:0031505">
    <property type="term" value="P:fungal-type cell wall organization"/>
    <property type="evidence" value="ECO:0007669"/>
    <property type="project" value="TreeGrafter"/>
</dbReference>
<feature type="transmembrane region" description="Helical" evidence="15">
    <location>
        <begin position="882"/>
        <end position="901"/>
    </location>
</feature>
<dbReference type="GO" id="GO:0005524">
    <property type="term" value="F:ATP binding"/>
    <property type="evidence" value="ECO:0007669"/>
    <property type="project" value="UniProtKB-UniRule"/>
</dbReference>
<dbReference type="GO" id="GO:0005886">
    <property type="term" value="C:plasma membrane"/>
    <property type="evidence" value="ECO:0007669"/>
    <property type="project" value="UniProtKB-SubCell"/>
</dbReference>
<sequence>MSVAAAPLPAAVSTEHAVSHADDELVTQVCHLYYQSSFYTQIQESVLLVVNPFRPPIDVNSDELLRAYQREFRDTRLMATGSPLQPHIFRTACNAYFYMQRTGQDQCLFFLGETASGKSETRRLALRALTNLGVALPGKRGARLAAQLPAALYALECLGHAATEENINASSMALYTELQFSEHGRLVGFKMLNYFLERSRVSLLRNSGAPFHIFGMLMAGASPEGRQRWRLDDAPMRLLGHGRDHPSSDMRRAADFTRWTDALALLGLTPVQRNSILDVFAAMLHLGNLEFVEEDGPHSAARVTAEESLYVAASLLGVGASALANAMTHQTSSVHGSRYTAMLSAEFAARNRDKLLRMLYALVFAWLNEHINTCFSHENYDTYVSLLDVPGWRNRLHNHLDVFAVNFLSDTVHRHMTRVMLERRIDEMEHEGLSHLAPLPVAADESERMRLCTHFPGGLIHIMDDQTRRRPRKNSQTMVEAMQRRWVNHAAFHTESLDGAGSRAFTVTHFHGGVAYDPHGWLEYNDEAFTLEHVSLLRGSYGAADGTSGFGSSSAFVRGLFRHAPDLPHATQAELRPARLPSIRRVTRQKTLRAANSRDPNDDDVYGGALQEQAPAAKNVAPCVLGELRTSLGTLLDVVDEAKAWFVLCVRPNGNALPNQCEPRMVRRQMRAMGVARWRAGHTSDYSVTLTYTEFCDRYGTLDQFESMQMLGAPASEAKMRVSDACALMNWSDKHVAMGMHKVFLSHTVFRELEDALRARDPDEMQYLLRKAAADDEAAALGLHDAYSPYYGQEMASDVPWAGEGAQASRTPVEKETASLQGTPHFTYEGEYDESEVDSLLRGADSQVLLDDALDSGPGEAAPSHGPRVAEQLRISSERRHWVIFTWLLTFWMPSFILARFRRYKRSDVRMAWREKLAINMVIWFICLCSIFVIVFLGDVVCPRQHVYSTDELAAHKGTDAFTAIRGEVFNLNGIIGAHIATIPVVTRKSLMQYAGTDATSIFPVQVNALCNGPNGPISPWVTLDNANSTDPNAKYHDFRAYQTNDVRPDWYYEQMWYMRDMYRTGFVGYKPNEIDDMLKDGRTIGVYNKYVYDLTSYVAQGNQGGFKMPPGVAPPPDLDRTILSPNIVQLMMQNPGKDVHKQLDTLPLPPDLLNDQRTCLRNLFFIGVVDERTSARCTFSSYILLAISLVMVATIGFKFFAALQFTKRSPPEEHDKFVICQVPCYTEDTDSMRKTIDSIARLRYDDRRKLIVVICDGNIVGAGNDAPTPELVLELLGADTEAHVEPRSFLSLGEGTKQHNMAKVYSGLYEHAGHLVPYLVIAKCGRPEEHARPGNRGKRDSQLILMRFLNKVHFGSPMSPLELEMYHHIKNIIGVNPTFYEYLLQVDADTEVEPAALGRMIAAFVRDKKVIGMCGETALANEQQSIMTMLQVYEYYISHYMVKAFESLFGSITCLPGCFSMFRLRAPDTHRPLFVSNAVVDDYSENRVDTLHLKNLLYLGEDRYLTTLVLKHFPDYKTQFIHQAKCWTTAPDSWKVLLSQRRRWINSTVHNLVELLKTPQLCGFCLFSMRFIVMIDLLSTIIAPVTIGYLVYLVIVVAVDGGTIPLTSIVLLCAIYGLQAIIFILHRRFDMIGWMVVYICGLPLWALILPLYSFWHMDDFSWGNTRIVTGEHGEKLLVHNEGHFDPSEIPHMTWEAYENQLWEHRSQQTDVPLRLRRPPSFLSEDDAASMLSSAMHAKAYQETPWADDASLMPMQDRSSWLGESAPEKDAMGAWGRPAQAYQEADLLGEPMAPTHTVTEGRPPHGRLPPNEIIRLDIRRLLAESDLTTVTKRQMRARLQDLYGCSIEEKKSYINAQIETALREM</sequence>
<protein>
    <recommendedName>
        <fullName evidence="3">chitin synthase</fullName>
        <ecNumber evidence="3">2.4.1.16</ecNumber>
    </recommendedName>
</protein>
<dbReference type="InterPro" id="IPR036961">
    <property type="entry name" value="Kinesin_motor_dom_sf"/>
</dbReference>
<evidence type="ECO:0000256" key="3">
    <source>
        <dbReference type="ARBA" id="ARBA00012543"/>
    </source>
</evidence>
<evidence type="ECO:0000256" key="9">
    <source>
        <dbReference type="ARBA" id="ARBA00023123"/>
    </source>
</evidence>
<evidence type="ECO:0000256" key="13">
    <source>
        <dbReference type="ARBA" id="ARBA00023329"/>
    </source>
</evidence>
<evidence type="ECO:0000313" key="19">
    <source>
        <dbReference type="Proteomes" id="UP000037751"/>
    </source>
</evidence>
<keyword evidence="9 14" id="KW-0518">Myosin</keyword>
<keyword evidence="12" id="KW-0325">Glycoprotein</keyword>
<evidence type="ECO:0000259" key="17">
    <source>
        <dbReference type="PROSITE" id="PS51998"/>
    </source>
</evidence>
<reference evidence="18 19" key="1">
    <citation type="submission" date="2015-07" db="EMBL/GenBank/DDBJ databases">
        <title>Draft Genome Sequence of Malassezia furfur CBS1878 and Malassezia pachydermatis CBS1879.</title>
        <authorList>
            <person name="Triana S."/>
            <person name="Ohm R."/>
            <person name="Gonzalez A."/>
            <person name="DeCock H."/>
            <person name="Restrepo S."/>
            <person name="Celis A."/>
        </authorList>
    </citation>
    <scope>NUCLEOTIDE SEQUENCE [LARGE SCALE GENOMIC DNA]</scope>
    <source>
        <strain evidence="18 19">CBS 1879</strain>
    </source>
</reference>
<dbReference type="EMBL" id="LGAV01000001">
    <property type="protein sequence ID" value="KOS16092.1"/>
    <property type="molecule type" value="Genomic_DNA"/>
</dbReference>
<dbReference type="PANTHER" id="PTHR22914:SF45">
    <property type="entry name" value="CHITIN SYNTHASE"/>
    <property type="match status" value="1"/>
</dbReference>
<feature type="binding site" evidence="14">
    <location>
        <begin position="112"/>
        <end position="119"/>
    </location>
    <ligand>
        <name>ATP</name>
        <dbReference type="ChEBI" id="CHEBI:30616"/>
    </ligand>
</feature>
<keyword evidence="10 15" id="KW-0472">Membrane</keyword>
<dbReference type="InterPro" id="IPR036400">
    <property type="entry name" value="Cyt_B5-like_heme/steroid_sf"/>
</dbReference>
<dbReference type="CDD" id="cd04190">
    <property type="entry name" value="Chitin_synth_C"/>
    <property type="match status" value="1"/>
</dbReference>
<evidence type="ECO:0000256" key="14">
    <source>
        <dbReference type="PROSITE-ProRule" id="PRU00782"/>
    </source>
</evidence>
<dbReference type="GeneID" id="28729548"/>
<dbReference type="InterPro" id="IPR029044">
    <property type="entry name" value="Nucleotide-diphossugar_trans"/>
</dbReference>
<keyword evidence="6 18" id="KW-0808">Transferase</keyword>
<dbReference type="SMART" id="SM00242">
    <property type="entry name" value="MYSc"/>
    <property type="match status" value="1"/>
</dbReference>
<dbReference type="Pfam" id="PF03142">
    <property type="entry name" value="Chitin_synth_2"/>
    <property type="match status" value="1"/>
</dbReference>
<feature type="transmembrane region" description="Helical" evidence="15">
    <location>
        <begin position="1633"/>
        <end position="1656"/>
    </location>
</feature>
<accession>A0A0M9VQZ5</accession>
<keyword evidence="7 15" id="KW-0812">Transmembrane</keyword>
<keyword evidence="5" id="KW-0328">Glycosyltransferase</keyword>
<dbReference type="Gene3D" id="3.40.850.10">
    <property type="entry name" value="Kinesin motor domain"/>
    <property type="match status" value="1"/>
</dbReference>
<dbReference type="Gene3D" id="1.10.10.820">
    <property type="match status" value="1"/>
</dbReference>
<comment type="similarity">
    <text evidence="14">Belongs to the TRAFAC class myosin-kinesin ATPase superfamily. Myosin family.</text>
</comment>
<dbReference type="GO" id="GO:0030659">
    <property type="term" value="C:cytoplasmic vesicle membrane"/>
    <property type="evidence" value="ECO:0007669"/>
    <property type="project" value="UniProtKB-SubCell"/>
</dbReference>
<dbReference type="PANTHER" id="PTHR22914">
    <property type="entry name" value="CHITIN SYNTHASE"/>
    <property type="match status" value="1"/>
</dbReference>
<feature type="region of interest" description="Actin-binding" evidence="14">
    <location>
        <begin position="632"/>
        <end position="654"/>
    </location>
</feature>
<evidence type="ECO:0000256" key="11">
    <source>
        <dbReference type="ARBA" id="ARBA00023175"/>
    </source>
</evidence>
<dbReference type="PRINTS" id="PR00193">
    <property type="entry name" value="MYOSINHEAVY"/>
</dbReference>
<dbReference type="GO" id="GO:0016459">
    <property type="term" value="C:myosin complex"/>
    <property type="evidence" value="ECO:0007669"/>
    <property type="project" value="UniProtKB-KW"/>
</dbReference>
<dbReference type="GO" id="GO:0006031">
    <property type="term" value="P:chitin biosynthetic process"/>
    <property type="evidence" value="ECO:0007669"/>
    <property type="project" value="TreeGrafter"/>
</dbReference>
<dbReference type="PROSITE" id="PS51456">
    <property type="entry name" value="MYOSIN_MOTOR"/>
    <property type="match status" value="1"/>
</dbReference>
<dbReference type="Gene3D" id="1.20.120.720">
    <property type="entry name" value="Myosin VI head, motor domain, U50 subdomain"/>
    <property type="match status" value="1"/>
</dbReference>
<dbReference type="InterPro" id="IPR001609">
    <property type="entry name" value="Myosin_head_motor_dom-like"/>
</dbReference>
<dbReference type="GO" id="GO:0004100">
    <property type="term" value="F:chitin synthase activity"/>
    <property type="evidence" value="ECO:0007669"/>
    <property type="project" value="UniProtKB-EC"/>
</dbReference>
<keyword evidence="11 14" id="KW-0505">Motor protein</keyword>
<organism evidence="18 19">
    <name type="scientific">Malassezia pachydermatis</name>
    <dbReference type="NCBI Taxonomy" id="77020"/>
    <lineage>
        <taxon>Eukaryota</taxon>
        <taxon>Fungi</taxon>
        <taxon>Dikarya</taxon>
        <taxon>Basidiomycota</taxon>
        <taxon>Ustilaginomycotina</taxon>
        <taxon>Malasseziomycetes</taxon>
        <taxon>Malasseziales</taxon>
        <taxon>Malasseziaceae</taxon>
        <taxon>Malassezia</taxon>
    </lineage>
</organism>
<feature type="transmembrane region" description="Helical" evidence="15">
    <location>
        <begin position="1605"/>
        <end position="1626"/>
    </location>
</feature>